<dbReference type="InterPro" id="IPR013328">
    <property type="entry name" value="6PGD_dom2"/>
</dbReference>
<protein>
    <submittedName>
        <fullName evidence="7">3-hydroxyisobutyrate dehydrogenase</fullName>
    </submittedName>
</protein>
<evidence type="ECO:0000313" key="8">
    <source>
        <dbReference type="Proteomes" id="UP000294911"/>
    </source>
</evidence>
<evidence type="ECO:0000313" key="7">
    <source>
        <dbReference type="EMBL" id="TCP53172.1"/>
    </source>
</evidence>
<dbReference type="AlphaFoldDB" id="A0A4R2QTB3"/>
<evidence type="ECO:0000256" key="3">
    <source>
        <dbReference type="ARBA" id="ARBA00023027"/>
    </source>
</evidence>
<dbReference type="PANTHER" id="PTHR43060:SF15">
    <property type="entry name" value="3-HYDROXYISOBUTYRATE DEHYDROGENASE-LIKE 1, MITOCHONDRIAL-RELATED"/>
    <property type="match status" value="1"/>
</dbReference>
<dbReference type="PIRSF" id="PIRSF000103">
    <property type="entry name" value="HIBADH"/>
    <property type="match status" value="1"/>
</dbReference>
<dbReference type="Pfam" id="PF14833">
    <property type="entry name" value="NAD_binding_11"/>
    <property type="match status" value="1"/>
</dbReference>
<name>A0A4R2QTB3_9PSEU</name>
<accession>A0A4R2QTB3</accession>
<comment type="caution">
    <text evidence="7">The sequence shown here is derived from an EMBL/GenBank/DDBJ whole genome shotgun (WGS) entry which is preliminary data.</text>
</comment>
<keyword evidence="2" id="KW-0560">Oxidoreductase</keyword>
<dbReference type="GO" id="GO:0050661">
    <property type="term" value="F:NADP binding"/>
    <property type="evidence" value="ECO:0007669"/>
    <property type="project" value="InterPro"/>
</dbReference>
<evidence type="ECO:0000259" key="6">
    <source>
        <dbReference type="Pfam" id="PF14833"/>
    </source>
</evidence>
<dbReference type="OrthoDB" id="3185659at2"/>
<feature type="active site" evidence="4">
    <location>
        <position position="166"/>
    </location>
</feature>
<evidence type="ECO:0000256" key="2">
    <source>
        <dbReference type="ARBA" id="ARBA00023002"/>
    </source>
</evidence>
<dbReference type="InterPro" id="IPR036291">
    <property type="entry name" value="NAD(P)-bd_dom_sf"/>
</dbReference>
<proteinExistence type="inferred from homology"/>
<dbReference type="InterPro" id="IPR029154">
    <property type="entry name" value="HIBADH-like_NADP-bd"/>
</dbReference>
<keyword evidence="8" id="KW-1185">Reference proteome</keyword>
<dbReference type="GO" id="GO:0016491">
    <property type="term" value="F:oxidoreductase activity"/>
    <property type="evidence" value="ECO:0007669"/>
    <property type="project" value="UniProtKB-KW"/>
</dbReference>
<evidence type="ECO:0000256" key="1">
    <source>
        <dbReference type="ARBA" id="ARBA00009080"/>
    </source>
</evidence>
<comment type="similarity">
    <text evidence="1">Belongs to the HIBADH-related family.</text>
</comment>
<dbReference type="Gene3D" id="3.40.50.720">
    <property type="entry name" value="NAD(P)-binding Rossmann-like Domain"/>
    <property type="match status" value="1"/>
</dbReference>
<dbReference type="Gene3D" id="1.10.1040.10">
    <property type="entry name" value="N-(1-d-carboxylethyl)-l-norvaline Dehydrogenase, domain 2"/>
    <property type="match status" value="1"/>
</dbReference>
<dbReference type="Proteomes" id="UP000294911">
    <property type="component" value="Unassembled WGS sequence"/>
</dbReference>
<dbReference type="InterPro" id="IPR015815">
    <property type="entry name" value="HIBADH-related"/>
</dbReference>
<dbReference type="EMBL" id="SLXQ01000005">
    <property type="protein sequence ID" value="TCP53172.1"/>
    <property type="molecule type" value="Genomic_DNA"/>
</dbReference>
<dbReference type="PANTHER" id="PTHR43060">
    <property type="entry name" value="3-HYDROXYISOBUTYRATE DEHYDROGENASE-LIKE 1, MITOCHONDRIAL-RELATED"/>
    <property type="match status" value="1"/>
</dbReference>
<dbReference type="Pfam" id="PF03446">
    <property type="entry name" value="NAD_binding_2"/>
    <property type="match status" value="1"/>
</dbReference>
<dbReference type="SUPFAM" id="SSF48179">
    <property type="entry name" value="6-phosphogluconate dehydrogenase C-terminal domain-like"/>
    <property type="match status" value="1"/>
</dbReference>
<feature type="domain" description="6-phosphogluconate dehydrogenase NADP-binding" evidence="5">
    <location>
        <begin position="3"/>
        <end position="157"/>
    </location>
</feature>
<dbReference type="GO" id="GO:0051287">
    <property type="term" value="F:NAD binding"/>
    <property type="evidence" value="ECO:0007669"/>
    <property type="project" value="InterPro"/>
</dbReference>
<dbReference type="InterPro" id="IPR006115">
    <property type="entry name" value="6PGDH_NADP-bd"/>
</dbReference>
<evidence type="ECO:0000256" key="4">
    <source>
        <dbReference type="PIRSR" id="PIRSR000103-1"/>
    </source>
</evidence>
<feature type="domain" description="3-hydroxyisobutyrate dehydrogenase-like NAD-binding" evidence="6">
    <location>
        <begin position="161"/>
        <end position="279"/>
    </location>
</feature>
<dbReference type="RefSeq" id="WP_132877603.1">
    <property type="nucleotide sequence ID" value="NZ_SLXQ01000005.1"/>
</dbReference>
<sequence length="285" mass="28812">MHIACIGVGNMGGAVARRLAGAFPVTAYDPDPAAVRRCAEAGVRPADSALAAVAGADVVLTSLPTPELVLRTVTELVGAVGVGTPLVDISTIDPNTARGATEECAAAGVDFVACPLGKTPQHAEQGAIPLFVGGPAEAIERLTPVLARMGERVYQFGTVAAATTFKLVSNLIGMTNVAVLAEGHALAARAGIDPGVFAEALADTGAASFQQQVRLPWLLDGDWAARFGVDLAAKDVRLAVDAASRWGVPVPVGSAALAQLIAAAAHGYGDEDVIAIAKLCAPPNV</sequence>
<gene>
    <name evidence="7" type="ORF">EV191_105238</name>
</gene>
<dbReference type="InterPro" id="IPR008927">
    <property type="entry name" value="6-PGluconate_DH-like_C_sf"/>
</dbReference>
<reference evidence="7 8" key="1">
    <citation type="submission" date="2019-03" db="EMBL/GenBank/DDBJ databases">
        <title>Genomic Encyclopedia of Type Strains, Phase IV (KMG-IV): sequencing the most valuable type-strain genomes for metagenomic binning, comparative biology and taxonomic classification.</title>
        <authorList>
            <person name="Goeker M."/>
        </authorList>
    </citation>
    <scope>NUCLEOTIDE SEQUENCE [LARGE SCALE GENOMIC DNA]</scope>
    <source>
        <strain evidence="7 8">DSM 45765</strain>
    </source>
</reference>
<keyword evidence="3" id="KW-0520">NAD</keyword>
<evidence type="ECO:0000259" key="5">
    <source>
        <dbReference type="Pfam" id="PF03446"/>
    </source>
</evidence>
<organism evidence="7 8">
    <name type="scientific">Tamaricihabitans halophyticus</name>
    <dbReference type="NCBI Taxonomy" id="1262583"/>
    <lineage>
        <taxon>Bacteria</taxon>
        <taxon>Bacillati</taxon>
        <taxon>Actinomycetota</taxon>
        <taxon>Actinomycetes</taxon>
        <taxon>Pseudonocardiales</taxon>
        <taxon>Pseudonocardiaceae</taxon>
        <taxon>Tamaricihabitans</taxon>
    </lineage>
</organism>
<dbReference type="SUPFAM" id="SSF51735">
    <property type="entry name" value="NAD(P)-binding Rossmann-fold domains"/>
    <property type="match status" value="1"/>
</dbReference>